<evidence type="ECO:0000256" key="9">
    <source>
        <dbReference type="PROSITE-ProRule" id="PRU00175"/>
    </source>
</evidence>
<comment type="catalytic activity">
    <reaction evidence="1">
        <text>S-ubiquitinyl-[E2 ubiquitin-conjugating enzyme]-L-cysteine + [acceptor protein]-L-lysine = [E2 ubiquitin-conjugating enzyme]-L-cysteine + N(6)-ubiquitinyl-[acceptor protein]-L-lysine.</text>
        <dbReference type="EC" id="2.3.2.27"/>
    </reaction>
</comment>
<dbReference type="Xenbase" id="XB-GENE-966471">
    <property type="gene designation" value="pja2"/>
</dbReference>
<evidence type="ECO:0000256" key="8">
    <source>
        <dbReference type="ARBA" id="ARBA00022833"/>
    </source>
</evidence>
<keyword evidence="5" id="KW-0479">Metal-binding</keyword>
<keyword evidence="4" id="KW-0808">Transferase</keyword>
<dbReference type="eggNOG" id="KOG0800">
    <property type="taxonomic scope" value="Eukaryota"/>
</dbReference>
<gene>
    <name evidence="12" type="primary">pja2</name>
</gene>
<dbReference type="HOGENOM" id="CLU_026830_1_0_1"/>
<evidence type="ECO:0000256" key="10">
    <source>
        <dbReference type="SAM" id="MobiDB-lite"/>
    </source>
</evidence>
<evidence type="ECO:0000256" key="4">
    <source>
        <dbReference type="ARBA" id="ARBA00022679"/>
    </source>
</evidence>
<dbReference type="PROSITE" id="PS50089">
    <property type="entry name" value="ZF_RING_2"/>
    <property type="match status" value="1"/>
</dbReference>
<feature type="region of interest" description="Disordered" evidence="10">
    <location>
        <begin position="519"/>
        <end position="540"/>
    </location>
</feature>
<dbReference type="AlphaFoldDB" id="F6RNV6"/>
<dbReference type="GO" id="GO:0008270">
    <property type="term" value="F:zinc ion binding"/>
    <property type="evidence" value="ECO:0007669"/>
    <property type="project" value="UniProtKB-KW"/>
</dbReference>
<dbReference type="FunCoup" id="F6RNV6">
    <property type="interactions" value="1470"/>
</dbReference>
<dbReference type="Gene3D" id="3.30.40.10">
    <property type="entry name" value="Zinc/RING finger domain, C3HC4 (zinc finger)"/>
    <property type="match status" value="1"/>
</dbReference>
<reference evidence="12" key="2">
    <citation type="submission" date="2011-06" db="UniProtKB">
        <authorList>
            <consortium name="Ensembl"/>
        </authorList>
    </citation>
    <scope>IDENTIFICATION</scope>
</reference>
<keyword evidence="6 9" id="KW-0863">Zinc-finger</keyword>
<feature type="compositionally biased region" description="Basic and acidic residues" evidence="10">
    <location>
        <begin position="430"/>
        <end position="443"/>
    </location>
</feature>
<keyword evidence="7" id="KW-0833">Ubl conjugation pathway</keyword>
<evidence type="ECO:0000256" key="7">
    <source>
        <dbReference type="ARBA" id="ARBA00022786"/>
    </source>
</evidence>
<keyword evidence="8" id="KW-0862">Zinc</keyword>
<keyword evidence="3" id="KW-0597">Phosphoprotein</keyword>
<feature type="compositionally biased region" description="Polar residues" evidence="10">
    <location>
        <begin position="376"/>
        <end position="385"/>
    </location>
</feature>
<dbReference type="Ensembl" id="ENSXETT00000045993">
    <property type="protein sequence ID" value="ENSXETP00000045993"/>
    <property type="gene ID" value="ENSXETG00000021269"/>
</dbReference>
<feature type="domain" description="RING-type" evidence="11">
    <location>
        <begin position="706"/>
        <end position="747"/>
    </location>
</feature>
<evidence type="ECO:0000256" key="5">
    <source>
        <dbReference type="ARBA" id="ARBA00022723"/>
    </source>
</evidence>
<evidence type="ECO:0000256" key="2">
    <source>
        <dbReference type="ARBA" id="ARBA00012483"/>
    </source>
</evidence>
<evidence type="ECO:0000256" key="6">
    <source>
        <dbReference type="ARBA" id="ARBA00022771"/>
    </source>
</evidence>
<dbReference type="SMART" id="SM00184">
    <property type="entry name" value="RING"/>
    <property type="match status" value="1"/>
</dbReference>
<dbReference type="InterPro" id="IPR001841">
    <property type="entry name" value="Znf_RING"/>
</dbReference>
<dbReference type="InParanoid" id="F6RNV6"/>
<dbReference type="InterPro" id="IPR013083">
    <property type="entry name" value="Znf_RING/FYVE/PHD"/>
</dbReference>
<protein>
    <recommendedName>
        <fullName evidence="2">RING-type E3 ubiquitin transferase</fullName>
        <ecNumber evidence="2">2.3.2.27</ecNumber>
    </recommendedName>
</protein>
<dbReference type="SUPFAM" id="SSF57850">
    <property type="entry name" value="RING/U-box"/>
    <property type="match status" value="1"/>
</dbReference>
<dbReference type="Bgee" id="ENSXETG00000021269">
    <property type="expression patterns" value="Expressed in testis and 14 other cell types or tissues"/>
</dbReference>
<accession>F6RNV6</accession>
<feature type="region of interest" description="Disordered" evidence="10">
    <location>
        <begin position="374"/>
        <end position="456"/>
    </location>
</feature>
<evidence type="ECO:0000313" key="12">
    <source>
        <dbReference type="Ensembl" id="ENSXETP00000045993"/>
    </source>
</evidence>
<evidence type="ECO:0000259" key="11">
    <source>
        <dbReference type="PROSITE" id="PS50089"/>
    </source>
</evidence>
<name>F6RNV6_XENTR</name>
<reference evidence="12" key="1">
    <citation type="journal article" date="2010" name="Science">
        <title>The genome of the Western clawed frog Xenopus tropicalis.</title>
        <authorList>
            <person name="Hellsten U."/>
            <person name="Harland R.M."/>
            <person name="Gilchrist M.J."/>
            <person name="Hendrix D."/>
            <person name="Jurka J."/>
            <person name="Kapitonov V."/>
            <person name="Ovcharenko I."/>
            <person name="Putnam N.H."/>
            <person name="Shu S."/>
            <person name="Taher L."/>
            <person name="Blitz I.L."/>
            <person name="Blumberg B."/>
            <person name="Dichmann D.S."/>
            <person name="Dubchak I."/>
            <person name="Amaya E."/>
            <person name="Detter J.C."/>
            <person name="Fletcher R."/>
            <person name="Gerhard D.S."/>
            <person name="Goodstein D."/>
            <person name="Graves T."/>
            <person name="Grigoriev I.V."/>
            <person name="Grimwood J."/>
            <person name="Kawashima T."/>
            <person name="Lindquist E."/>
            <person name="Lucas S.M."/>
            <person name="Mead P.E."/>
            <person name="Mitros T."/>
            <person name="Ogino H."/>
            <person name="Ohta Y."/>
            <person name="Poliakov A.V."/>
            <person name="Pollet N."/>
            <person name="Robert J."/>
            <person name="Salamov A."/>
            <person name="Sater A.K."/>
            <person name="Schmutz J."/>
            <person name="Terry A."/>
            <person name="Vize P.D."/>
            <person name="Warren W.C."/>
            <person name="Wells D."/>
            <person name="Wills A."/>
            <person name="Wilson R.K."/>
            <person name="Zimmerman L.B."/>
            <person name="Zorn A.M."/>
            <person name="Grainger R."/>
            <person name="Grammer T."/>
            <person name="Khokha M.K."/>
            <person name="Richardson P.M."/>
            <person name="Rokhsar D.S."/>
        </authorList>
    </citation>
    <scope>NUCLEOTIDE SEQUENCE [LARGE SCALE GENOMIC DNA]</scope>
    <source>
        <strain evidence="12">Nigerian</strain>
    </source>
</reference>
<dbReference type="GO" id="GO:0061630">
    <property type="term" value="F:ubiquitin protein ligase activity"/>
    <property type="evidence" value="ECO:0007669"/>
    <property type="project" value="UniProtKB-EC"/>
</dbReference>
<dbReference type="EC" id="2.3.2.27" evidence="2"/>
<sequence>MLVTHRVPGAQAVGIAEPAQTDRPGPTLLLPLRGECPERRVCKGRVTSHSREMRAAGLGYLSGRNRGATYKRHCETLKQRSGAAGCVRKSGTVPAKAPLLGVMGQEACKAAWPKSAGGSQTITGRRYGRRHAYVNFRPSLKSPKRASSQQIKECEGLELDDVQTEKDLISMESCDSPLYDISKFLTTDLQQDNNKLKAMDDVTSLVTEVEEHGVCQSLCNNNICKKNKTLTRHVPHKYQNGISFLNIDSFEPDSSEGEENCYSSEDFTLTEETGKIEKSLENTLSELEEVGTFCEMEPELQSKNHSCAKDRLSEMWPVSLCKSSKIDFGTTHGKWNVSVKSVSEDEATALGISEFDSKKSRTDITLKNSVGLYPETASNSTTMEQDSLAEPVVRPKVRKQGTSYGNKNSSLPEESKDNSTVRKSNRGTRVKVENSCKDEKSYPEMESSGSNDEGTRKKIKSICKEQEYTDCHVDKPAVDDTFWDDFEIYGMKLSGSIKDDESSVCSDGEWSTCLPSYFSSDKDHSSSDDSWETLPGKDEHEVLSNSSSLEEENSDFCFQVEEQISLEDGEIPWLQYHEDIESSTDEENEISNQFVHPGFFMLDGNNNLEDDSSISEDLEVEWRLLDDFGDGLGVAQAMSYMDPQFLTYMALEERLAQAMETALAHLESLAVDVEQAHPPATKESIDCLPQIIIGEDHNIVGQEQCCAICCSEYIKDEILTELPCHHLFHKPCVTLWLQKSGTCPVCRHVLASSHTDAAATSFLSDHESPPSIHSAAGTR</sequence>
<organism evidence="12">
    <name type="scientific">Xenopus tropicalis</name>
    <name type="common">Western clawed frog</name>
    <name type="synonym">Silurana tropicalis</name>
    <dbReference type="NCBI Taxonomy" id="8364"/>
    <lineage>
        <taxon>Eukaryota</taxon>
        <taxon>Metazoa</taxon>
        <taxon>Chordata</taxon>
        <taxon>Craniata</taxon>
        <taxon>Vertebrata</taxon>
        <taxon>Euteleostomi</taxon>
        <taxon>Amphibia</taxon>
        <taxon>Batrachia</taxon>
        <taxon>Anura</taxon>
        <taxon>Pipoidea</taxon>
        <taxon>Pipidae</taxon>
        <taxon>Xenopodinae</taxon>
        <taxon>Xenopus</taxon>
        <taxon>Silurana</taxon>
    </lineage>
</organism>
<dbReference type="FunFam" id="3.30.40.10:FF:000152">
    <property type="entry name" value="E3 ubiquitin-protein ligase Praja-1 isoform X1"/>
    <property type="match status" value="1"/>
</dbReference>
<dbReference type="Pfam" id="PF13639">
    <property type="entry name" value="zf-RING_2"/>
    <property type="match status" value="1"/>
</dbReference>
<feature type="compositionally biased region" description="Polar residues" evidence="10">
    <location>
        <begin position="400"/>
        <end position="412"/>
    </location>
</feature>
<dbReference type="CDD" id="cd16465">
    <property type="entry name" value="RING-H2_PJA1_2"/>
    <property type="match status" value="1"/>
</dbReference>
<dbReference type="InterPro" id="IPR051834">
    <property type="entry name" value="RING_finger_E3_ligase"/>
</dbReference>
<dbReference type="PANTHER" id="PTHR45931:SF3">
    <property type="entry name" value="RING ZINC FINGER-CONTAINING PROTEIN"/>
    <property type="match status" value="1"/>
</dbReference>
<evidence type="ECO:0000256" key="3">
    <source>
        <dbReference type="ARBA" id="ARBA00022553"/>
    </source>
</evidence>
<proteinExistence type="predicted"/>
<evidence type="ECO:0000256" key="1">
    <source>
        <dbReference type="ARBA" id="ARBA00000900"/>
    </source>
</evidence>
<dbReference type="PANTHER" id="PTHR45931">
    <property type="entry name" value="SI:CH211-59O9.10"/>
    <property type="match status" value="1"/>
</dbReference>
<dbReference type="GeneTree" id="ENSGT00940000154585"/>